<organism evidence="3 4">
    <name type="scientific">Capillimicrobium parvum</name>
    <dbReference type="NCBI Taxonomy" id="2884022"/>
    <lineage>
        <taxon>Bacteria</taxon>
        <taxon>Bacillati</taxon>
        <taxon>Actinomycetota</taxon>
        <taxon>Thermoleophilia</taxon>
        <taxon>Solirubrobacterales</taxon>
        <taxon>Capillimicrobiaceae</taxon>
        <taxon>Capillimicrobium</taxon>
    </lineage>
</organism>
<dbReference type="AlphaFoldDB" id="A0A9E6XUU5"/>
<gene>
    <name evidence="3" type="primary">gshAB</name>
    <name evidence="3" type="ORF">DSM104329_00979</name>
</gene>
<proteinExistence type="predicted"/>
<accession>A0A9E6XUU5</accession>
<dbReference type="GO" id="GO:0004363">
    <property type="term" value="F:glutathione synthase activity"/>
    <property type="evidence" value="ECO:0007669"/>
    <property type="project" value="UniProtKB-EC"/>
</dbReference>
<dbReference type="KEGG" id="sbae:DSM104329_00979"/>
<dbReference type="InterPro" id="IPR013815">
    <property type="entry name" value="ATP_grasp_subdomain_1"/>
</dbReference>
<keyword evidence="3" id="KW-0436">Ligase</keyword>
<protein>
    <submittedName>
        <fullName evidence="3">Glutathione biosynthesis bifunctional protein GshAB</fullName>
        <ecNumber evidence="3">6.3.2.3</ecNumber>
    </submittedName>
</protein>
<evidence type="ECO:0000256" key="1">
    <source>
        <dbReference type="PROSITE-ProRule" id="PRU00409"/>
    </source>
</evidence>
<dbReference type="Gene3D" id="3.30.470.20">
    <property type="entry name" value="ATP-grasp fold, B domain"/>
    <property type="match status" value="1"/>
</dbReference>
<evidence type="ECO:0000259" key="2">
    <source>
        <dbReference type="PROSITE" id="PS50975"/>
    </source>
</evidence>
<dbReference type="EC" id="6.3.2.3" evidence="3"/>
<dbReference type="GO" id="GO:0005524">
    <property type="term" value="F:ATP binding"/>
    <property type="evidence" value="ECO:0007669"/>
    <property type="project" value="UniProtKB-UniRule"/>
</dbReference>
<dbReference type="Gene3D" id="3.30.1490.20">
    <property type="entry name" value="ATP-grasp fold, A domain"/>
    <property type="match status" value="1"/>
</dbReference>
<feature type="domain" description="ATP-grasp" evidence="2">
    <location>
        <begin position="119"/>
        <end position="375"/>
    </location>
</feature>
<evidence type="ECO:0000313" key="3">
    <source>
        <dbReference type="EMBL" id="UGS34600.1"/>
    </source>
</evidence>
<keyword evidence="1" id="KW-0067">ATP-binding</keyword>
<dbReference type="SUPFAM" id="SSF56059">
    <property type="entry name" value="Glutathione synthetase ATP-binding domain-like"/>
    <property type="match status" value="1"/>
</dbReference>
<name>A0A9E6XUU5_9ACTN</name>
<evidence type="ECO:0000313" key="4">
    <source>
        <dbReference type="Proteomes" id="UP001162834"/>
    </source>
</evidence>
<keyword evidence="4" id="KW-1185">Reference proteome</keyword>
<dbReference type="PROSITE" id="PS50975">
    <property type="entry name" value="ATP_GRASP"/>
    <property type="match status" value="1"/>
</dbReference>
<dbReference type="InterPro" id="IPR011761">
    <property type="entry name" value="ATP-grasp"/>
</dbReference>
<dbReference type="EMBL" id="CP087164">
    <property type="protein sequence ID" value="UGS34600.1"/>
    <property type="molecule type" value="Genomic_DNA"/>
</dbReference>
<keyword evidence="1" id="KW-0547">Nucleotide-binding</keyword>
<dbReference type="GO" id="GO:0046872">
    <property type="term" value="F:metal ion binding"/>
    <property type="evidence" value="ECO:0007669"/>
    <property type="project" value="InterPro"/>
</dbReference>
<sequence length="395" mass="42604">MTARDTVALRALQALTATQRGRDLAPRLDLLRGTGVRHVVHRMRHGLHRGEIAPGVKHAVYRRIWSDAAAALGADILEELPGGILEIGHGPARTRVFEQTVALDDAVTLRLAIDKRTVHQLLLRARVPVPVHRDFTRDDPARGLEFLAREPGPCVVKAATGTGGGDGTTCGVRTAEDLTRAAMRAGRRSDTLLIERQARGSVYRLLFLDDRLLDVVCQSSPTVDGDGTSTVEELIRAENRRRARAGGADGIYPLRVDLDCLLTLSHAGLALGSVPAAGARCTVKIATNEARVEDCRTARDELCDAIVEDAHTAVRTLGVRLAGVDLVTADPSRPLRETGGVINEVNGTPALHRHYQVSDRQNLMPVAEPVLAYLLGIEPDEPAAPARFSSSRVRA</sequence>
<dbReference type="Proteomes" id="UP001162834">
    <property type="component" value="Chromosome"/>
</dbReference>
<reference evidence="3" key="1">
    <citation type="journal article" date="2022" name="Int. J. Syst. Evol. Microbiol.">
        <title>Pseudomonas aegrilactucae sp. nov. and Pseudomonas morbosilactucae sp. nov., pathogens causing bacterial rot of lettuce in Japan.</title>
        <authorList>
            <person name="Sawada H."/>
            <person name="Fujikawa T."/>
            <person name="Satou M."/>
        </authorList>
    </citation>
    <scope>NUCLEOTIDE SEQUENCE</scope>
    <source>
        <strain evidence="3">0166_1</strain>
    </source>
</reference>